<gene>
    <name evidence="1" type="ORF">L1987_29396</name>
</gene>
<dbReference type="Proteomes" id="UP001056120">
    <property type="component" value="Linkage Group LG10"/>
</dbReference>
<keyword evidence="2" id="KW-1185">Reference proteome</keyword>
<evidence type="ECO:0000313" key="1">
    <source>
        <dbReference type="EMBL" id="KAI3801292.1"/>
    </source>
</evidence>
<name>A0ACB9HZS1_9ASTR</name>
<sequence>MICNHHIQLLILHSLLPIQVNKHARKKRRNQSLEPSTRVERGEVNIFYSKIKLKHKSSTLCMQFRFSPGALHL</sequence>
<organism evidence="1 2">
    <name type="scientific">Smallanthus sonchifolius</name>
    <dbReference type="NCBI Taxonomy" id="185202"/>
    <lineage>
        <taxon>Eukaryota</taxon>
        <taxon>Viridiplantae</taxon>
        <taxon>Streptophyta</taxon>
        <taxon>Embryophyta</taxon>
        <taxon>Tracheophyta</taxon>
        <taxon>Spermatophyta</taxon>
        <taxon>Magnoliopsida</taxon>
        <taxon>eudicotyledons</taxon>
        <taxon>Gunneridae</taxon>
        <taxon>Pentapetalae</taxon>
        <taxon>asterids</taxon>
        <taxon>campanulids</taxon>
        <taxon>Asterales</taxon>
        <taxon>Asteraceae</taxon>
        <taxon>Asteroideae</taxon>
        <taxon>Heliantheae alliance</taxon>
        <taxon>Millerieae</taxon>
        <taxon>Smallanthus</taxon>
    </lineage>
</organism>
<reference evidence="1 2" key="2">
    <citation type="journal article" date="2022" name="Mol. Ecol. Resour.">
        <title>The genomes of chicory, endive, great burdock and yacon provide insights into Asteraceae paleo-polyploidization history and plant inulin production.</title>
        <authorList>
            <person name="Fan W."/>
            <person name="Wang S."/>
            <person name="Wang H."/>
            <person name="Wang A."/>
            <person name="Jiang F."/>
            <person name="Liu H."/>
            <person name="Zhao H."/>
            <person name="Xu D."/>
            <person name="Zhang Y."/>
        </authorList>
    </citation>
    <scope>NUCLEOTIDE SEQUENCE [LARGE SCALE GENOMIC DNA]</scope>
    <source>
        <strain evidence="2">cv. Yunnan</strain>
        <tissue evidence="1">Leaves</tissue>
    </source>
</reference>
<proteinExistence type="predicted"/>
<evidence type="ECO:0000313" key="2">
    <source>
        <dbReference type="Proteomes" id="UP001056120"/>
    </source>
</evidence>
<reference evidence="2" key="1">
    <citation type="journal article" date="2022" name="Mol. Ecol. Resour.">
        <title>The genomes of chicory, endive, great burdock and yacon provide insights into Asteraceae palaeo-polyploidization history and plant inulin production.</title>
        <authorList>
            <person name="Fan W."/>
            <person name="Wang S."/>
            <person name="Wang H."/>
            <person name="Wang A."/>
            <person name="Jiang F."/>
            <person name="Liu H."/>
            <person name="Zhao H."/>
            <person name="Xu D."/>
            <person name="Zhang Y."/>
        </authorList>
    </citation>
    <scope>NUCLEOTIDE SEQUENCE [LARGE SCALE GENOMIC DNA]</scope>
    <source>
        <strain evidence="2">cv. Yunnan</strain>
    </source>
</reference>
<accession>A0ACB9HZS1</accession>
<protein>
    <submittedName>
        <fullName evidence="1">Uncharacterized protein</fullName>
    </submittedName>
</protein>
<comment type="caution">
    <text evidence="1">The sequence shown here is derived from an EMBL/GenBank/DDBJ whole genome shotgun (WGS) entry which is preliminary data.</text>
</comment>
<dbReference type="EMBL" id="CM042027">
    <property type="protein sequence ID" value="KAI3801292.1"/>
    <property type="molecule type" value="Genomic_DNA"/>
</dbReference>